<evidence type="ECO:0000256" key="3">
    <source>
        <dbReference type="ARBA" id="ARBA00006759"/>
    </source>
</evidence>
<keyword evidence="10" id="KW-1185">Reference proteome</keyword>
<dbReference type="SMART" id="SM00849">
    <property type="entry name" value="Lactamase_B"/>
    <property type="match status" value="1"/>
</dbReference>
<evidence type="ECO:0000313" key="9">
    <source>
        <dbReference type="EMBL" id="SHH49793.1"/>
    </source>
</evidence>
<dbReference type="EMBL" id="FQXS01000003">
    <property type="protein sequence ID" value="SHH49793.1"/>
    <property type="molecule type" value="Genomic_DNA"/>
</dbReference>
<name>A0A1M5THF8_9BACT</name>
<evidence type="ECO:0000256" key="5">
    <source>
        <dbReference type="ARBA" id="ARBA00022801"/>
    </source>
</evidence>
<accession>A0A1M5THF8</accession>
<protein>
    <recommendedName>
        <fullName evidence="7">Hydroxyacylglutathione hydrolase</fullName>
        <ecNumber evidence="7">3.1.2.6</ecNumber>
    </recommendedName>
    <alternativeName>
        <fullName evidence="7">Glyoxalase II</fullName>
        <shortName evidence="7">Glx II</shortName>
    </alternativeName>
</protein>
<dbReference type="Pfam" id="PF00753">
    <property type="entry name" value="Lactamase_B"/>
    <property type="match status" value="1"/>
</dbReference>
<dbReference type="Gene3D" id="3.60.15.10">
    <property type="entry name" value="Ribonuclease Z/Hydroxyacylglutathione hydrolase-like"/>
    <property type="match status" value="1"/>
</dbReference>
<keyword evidence="5 7" id="KW-0378">Hydrolase</keyword>
<evidence type="ECO:0000259" key="8">
    <source>
        <dbReference type="SMART" id="SM00849"/>
    </source>
</evidence>
<sequence>MDVITIPSLFDNYAYLIVNDATGEAAVVDPAEAWPVLRLVQGRRLKLTAVLCTHHHQDHVGGIDELLDEFPDLRVVGFRPDRQRIPLLNELLDDGDEFTVCGQQCSIMQTPGHTTTSVVYRFGEHLFVGDTLFGAGCGRLFEGTAAQMADSLAKIVACGERTRLYFGHEYTMVNLRFAQQLEPGNGAIGERLQAVAELRRTERPSSPSAVSEELQTNPFLRVQQKELIDTLAARHGLTDHSPLSVFQTVRQLRNDFS</sequence>
<dbReference type="HAMAP" id="MF_01374">
    <property type="entry name" value="Glyoxalase_2"/>
    <property type="match status" value="1"/>
</dbReference>
<evidence type="ECO:0000256" key="7">
    <source>
        <dbReference type="HAMAP-Rule" id="MF_01374"/>
    </source>
</evidence>
<dbReference type="InterPro" id="IPR050110">
    <property type="entry name" value="Glyoxalase_II_hydrolase"/>
</dbReference>
<dbReference type="UniPathway" id="UPA00619">
    <property type="reaction ID" value="UER00676"/>
</dbReference>
<dbReference type="Proteomes" id="UP000184139">
    <property type="component" value="Unassembled WGS sequence"/>
</dbReference>
<reference evidence="9 10" key="1">
    <citation type="submission" date="2016-11" db="EMBL/GenBank/DDBJ databases">
        <authorList>
            <person name="Jaros S."/>
            <person name="Januszkiewicz K."/>
            <person name="Wedrychowicz H."/>
        </authorList>
    </citation>
    <scope>NUCLEOTIDE SEQUENCE [LARGE SCALE GENOMIC DNA]</scope>
    <source>
        <strain evidence="9 10">DSM 9705</strain>
    </source>
</reference>
<dbReference type="EC" id="3.1.2.6" evidence="7"/>
<organism evidence="9 10">
    <name type="scientific">Desulfofustis glycolicus DSM 9705</name>
    <dbReference type="NCBI Taxonomy" id="1121409"/>
    <lineage>
        <taxon>Bacteria</taxon>
        <taxon>Pseudomonadati</taxon>
        <taxon>Thermodesulfobacteriota</taxon>
        <taxon>Desulfobulbia</taxon>
        <taxon>Desulfobulbales</taxon>
        <taxon>Desulfocapsaceae</taxon>
        <taxon>Desulfofustis</taxon>
    </lineage>
</organism>
<dbReference type="InterPro" id="IPR017782">
    <property type="entry name" value="Hydroxyacylglutathione_Hdrlase"/>
</dbReference>
<keyword evidence="4 7" id="KW-0479">Metal-binding</keyword>
<feature type="binding site" evidence="7">
    <location>
        <position position="130"/>
    </location>
    <ligand>
        <name>Zn(2+)</name>
        <dbReference type="ChEBI" id="CHEBI:29105"/>
        <label>1</label>
    </ligand>
</feature>
<dbReference type="NCBIfam" id="TIGR03413">
    <property type="entry name" value="GSH_gloB"/>
    <property type="match status" value="1"/>
</dbReference>
<keyword evidence="6 7" id="KW-0862">Zinc</keyword>
<comment type="catalytic activity">
    <reaction evidence="1 7">
        <text>an S-(2-hydroxyacyl)glutathione + H2O = a 2-hydroxy carboxylate + glutathione + H(+)</text>
        <dbReference type="Rhea" id="RHEA:21864"/>
        <dbReference type="ChEBI" id="CHEBI:15377"/>
        <dbReference type="ChEBI" id="CHEBI:15378"/>
        <dbReference type="ChEBI" id="CHEBI:57925"/>
        <dbReference type="ChEBI" id="CHEBI:58896"/>
        <dbReference type="ChEBI" id="CHEBI:71261"/>
        <dbReference type="EC" id="3.1.2.6"/>
    </reaction>
</comment>
<dbReference type="GO" id="GO:0019243">
    <property type="term" value="P:methylglyoxal catabolic process to D-lactate via S-lactoyl-glutathione"/>
    <property type="evidence" value="ECO:0007669"/>
    <property type="project" value="UniProtKB-UniRule"/>
</dbReference>
<feature type="binding site" evidence="7">
    <location>
        <position position="168"/>
    </location>
    <ligand>
        <name>Zn(2+)</name>
        <dbReference type="ChEBI" id="CHEBI:29105"/>
        <label>2</label>
    </ligand>
</feature>
<dbReference type="GO" id="GO:0046872">
    <property type="term" value="F:metal ion binding"/>
    <property type="evidence" value="ECO:0007669"/>
    <property type="project" value="UniProtKB-KW"/>
</dbReference>
<dbReference type="InterPro" id="IPR035680">
    <property type="entry name" value="Clx_II_MBL"/>
</dbReference>
<comment type="function">
    <text evidence="7">Thiolesterase that catalyzes the hydrolysis of S-D-lactoyl-glutathione to form glutathione and D-lactic acid.</text>
</comment>
<comment type="subunit">
    <text evidence="7">Monomer.</text>
</comment>
<comment type="pathway">
    <text evidence="2 7">Secondary metabolite metabolism; methylglyoxal degradation; (R)-lactate from methylglyoxal: step 2/2.</text>
</comment>
<dbReference type="PANTHER" id="PTHR43705:SF1">
    <property type="entry name" value="HYDROXYACYLGLUTATHIONE HYDROLASE GLOB"/>
    <property type="match status" value="1"/>
</dbReference>
<dbReference type="GO" id="GO:0004416">
    <property type="term" value="F:hydroxyacylglutathione hydrolase activity"/>
    <property type="evidence" value="ECO:0007669"/>
    <property type="project" value="UniProtKB-UniRule"/>
</dbReference>
<feature type="domain" description="Metallo-beta-lactamase" evidence="8">
    <location>
        <begin position="11"/>
        <end position="168"/>
    </location>
</feature>
<evidence type="ECO:0000256" key="4">
    <source>
        <dbReference type="ARBA" id="ARBA00022723"/>
    </source>
</evidence>
<comment type="similarity">
    <text evidence="3 7">Belongs to the metallo-beta-lactamase superfamily. Glyoxalase II family.</text>
</comment>
<proteinExistence type="inferred from homology"/>
<dbReference type="SUPFAM" id="SSF56281">
    <property type="entry name" value="Metallo-hydrolase/oxidoreductase"/>
    <property type="match status" value="1"/>
</dbReference>
<dbReference type="Pfam" id="PF16123">
    <property type="entry name" value="HAGH_C"/>
    <property type="match status" value="1"/>
</dbReference>
<evidence type="ECO:0000256" key="1">
    <source>
        <dbReference type="ARBA" id="ARBA00001623"/>
    </source>
</evidence>
<feature type="binding site" evidence="7">
    <location>
        <position position="54"/>
    </location>
    <ligand>
        <name>Zn(2+)</name>
        <dbReference type="ChEBI" id="CHEBI:29105"/>
        <label>1</label>
    </ligand>
</feature>
<dbReference type="PANTHER" id="PTHR43705">
    <property type="entry name" value="HYDROXYACYLGLUTATHIONE HYDROLASE"/>
    <property type="match status" value="1"/>
</dbReference>
<dbReference type="InterPro" id="IPR036866">
    <property type="entry name" value="RibonucZ/Hydroxyglut_hydro"/>
</dbReference>
<evidence type="ECO:0000256" key="6">
    <source>
        <dbReference type="ARBA" id="ARBA00022833"/>
    </source>
</evidence>
<dbReference type="InterPro" id="IPR032282">
    <property type="entry name" value="HAGH_C"/>
</dbReference>
<feature type="binding site" evidence="7">
    <location>
        <position position="130"/>
    </location>
    <ligand>
        <name>Zn(2+)</name>
        <dbReference type="ChEBI" id="CHEBI:29105"/>
        <label>2</label>
    </ligand>
</feature>
<comment type="cofactor">
    <cofactor evidence="7">
        <name>Zn(2+)</name>
        <dbReference type="ChEBI" id="CHEBI:29105"/>
    </cofactor>
    <text evidence="7">Binds 2 Zn(2+) ions per subunit.</text>
</comment>
<dbReference type="InterPro" id="IPR001279">
    <property type="entry name" value="Metallo-B-lactamas"/>
</dbReference>
<feature type="binding site" evidence="7">
    <location>
        <position position="56"/>
    </location>
    <ligand>
        <name>Zn(2+)</name>
        <dbReference type="ChEBI" id="CHEBI:29105"/>
        <label>1</label>
    </ligand>
</feature>
<gene>
    <name evidence="7" type="primary">gloB</name>
    <name evidence="9" type="ORF">SAMN02745124_00705</name>
</gene>
<evidence type="ECO:0000313" key="10">
    <source>
        <dbReference type="Proteomes" id="UP000184139"/>
    </source>
</evidence>
<dbReference type="PIRSF" id="PIRSF005457">
    <property type="entry name" value="Glx"/>
    <property type="match status" value="1"/>
</dbReference>
<feature type="binding site" evidence="7">
    <location>
        <position position="113"/>
    </location>
    <ligand>
        <name>Zn(2+)</name>
        <dbReference type="ChEBI" id="CHEBI:29105"/>
        <label>1</label>
    </ligand>
</feature>
<dbReference type="STRING" id="1121409.SAMN02745124_00705"/>
<evidence type="ECO:0000256" key="2">
    <source>
        <dbReference type="ARBA" id="ARBA00004963"/>
    </source>
</evidence>
<feature type="binding site" evidence="7">
    <location>
        <position position="59"/>
    </location>
    <ligand>
        <name>Zn(2+)</name>
        <dbReference type="ChEBI" id="CHEBI:29105"/>
        <label>2</label>
    </ligand>
</feature>
<dbReference type="AlphaFoldDB" id="A0A1M5THF8"/>
<feature type="binding site" evidence="7">
    <location>
        <position position="58"/>
    </location>
    <ligand>
        <name>Zn(2+)</name>
        <dbReference type="ChEBI" id="CHEBI:29105"/>
        <label>2</label>
    </ligand>
</feature>
<dbReference type="CDD" id="cd07723">
    <property type="entry name" value="hydroxyacylglutathione_hydrolase_MBL-fold"/>
    <property type="match status" value="1"/>
</dbReference>